<proteinExistence type="predicted"/>
<dbReference type="Proteomes" id="UP000507470">
    <property type="component" value="Unassembled WGS sequence"/>
</dbReference>
<dbReference type="OrthoDB" id="10450247at2759"/>
<keyword evidence="1" id="KW-0812">Transmembrane</keyword>
<dbReference type="Gene3D" id="1.20.1070.10">
    <property type="entry name" value="Rhodopsin 7-helix transmembrane proteins"/>
    <property type="match status" value="1"/>
</dbReference>
<feature type="transmembrane region" description="Helical" evidence="1">
    <location>
        <begin position="58"/>
        <end position="83"/>
    </location>
</feature>
<gene>
    <name evidence="2" type="ORF">MCOR_46026</name>
</gene>
<dbReference type="AlphaFoldDB" id="A0A6J8DYB2"/>
<organism evidence="2 3">
    <name type="scientific">Mytilus coruscus</name>
    <name type="common">Sea mussel</name>
    <dbReference type="NCBI Taxonomy" id="42192"/>
    <lineage>
        <taxon>Eukaryota</taxon>
        <taxon>Metazoa</taxon>
        <taxon>Spiralia</taxon>
        <taxon>Lophotrochozoa</taxon>
        <taxon>Mollusca</taxon>
        <taxon>Bivalvia</taxon>
        <taxon>Autobranchia</taxon>
        <taxon>Pteriomorphia</taxon>
        <taxon>Mytilida</taxon>
        <taxon>Mytiloidea</taxon>
        <taxon>Mytilidae</taxon>
        <taxon>Mytilinae</taxon>
        <taxon>Mytilus</taxon>
    </lineage>
</organism>
<feature type="transmembrane region" description="Helical" evidence="1">
    <location>
        <begin position="18"/>
        <end position="37"/>
    </location>
</feature>
<dbReference type="EMBL" id="CACVKT020008119">
    <property type="protein sequence ID" value="CAC5413087.1"/>
    <property type="molecule type" value="Genomic_DNA"/>
</dbReference>
<protein>
    <recommendedName>
        <fullName evidence="4">G-protein coupled receptors family 1 profile domain-containing protein</fullName>
    </recommendedName>
</protein>
<evidence type="ECO:0000313" key="2">
    <source>
        <dbReference type="EMBL" id="CAC5413087.1"/>
    </source>
</evidence>
<reference evidence="2 3" key="1">
    <citation type="submission" date="2020-06" db="EMBL/GenBank/DDBJ databases">
        <authorList>
            <person name="Li R."/>
            <person name="Bekaert M."/>
        </authorList>
    </citation>
    <scope>NUCLEOTIDE SEQUENCE [LARGE SCALE GENOMIC DNA]</scope>
    <source>
        <strain evidence="3">wild</strain>
    </source>
</reference>
<feature type="transmembrane region" description="Helical" evidence="1">
    <location>
        <begin position="103"/>
        <end position="128"/>
    </location>
</feature>
<keyword evidence="3" id="KW-1185">Reference proteome</keyword>
<keyword evidence="1" id="KW-1133">Transmembrane helix</keyword>
<sequence>MTLIPLTYECDVLCKSGWLLGSTTTFILCLFSYLYRLQRYLKVCRRKGPMMTLKWRKIVMICALFMSAVISRPSVVTYGLITFQSRNRNVTGLKCGKITGTASIIYDAVLGVNIILCCGLLILPYCLIAWKTYKYLKKVDQSEVELQSCIKNKNSENQIKQQSISTLESELKTEYNINLFSNEQLSNKIISDMGENSLRNYSKVIKKQPKKLRMTN</sequence>
<evidence type="ECO:0000313" key="3">
    <source>
        <dbReference type="Proteomes" id="UP000507470"/>
    </source>
</evidence>
<keyword evidence="1" id="KW-0472">Membrane</keyword>
<name>A0A6J8DYB2_MYTCO</name>
<evidence type="ECO:0008006" key="4">
    <source>
        <dbReference type="Google" id="ProtNLM"/>
    </source>
</evidence>
<dbReference type="SUPFAM" id="SSF81321">
    <property type="entry name" value="Family A G protein-coupled receptor-like"/>
    <property type="match status" value="1"/>
</dbReference>
<evidence type="ECO:0000256" key="1">
    <source>
        <dbReference type="SAM" id="Phobius"/>
    </source>
</evidence>
<accession>A0A6J8DYB2</accession>